<dbReference type="Proteomes" id="UP000011864">
    <property type="component" value="Chromosome"/>
</dbReference>
<dbReference type="PATRIC" id="fig|1129794.4.peg.4392"/>
<accession>K7AET3</accession>
<keyword evidence="2" id="KW-1185">Reference proteome</keyword>
<gene>
    <name evidence="1" type="ORF">C427_4411</name>
</gene>
<dbReference type="KEGG" id="gps:C427_4411"/>
<sequence>MDTPPQVMLKSDPIDKKKLINKNKKTSIGHVEIGNLVFSQNSQPYPRRA</sequence>
<proteinExistence type="predicted"/>
<evidence type="ECO:0000313" key="1">
    <source>
        <dbReference type="EMBL" id="AGH46513.1"/>
    </source>
</evidence>
<organism evidence="1 2">
    <name type="scientific">Paraglaciecola psychrophila 170</name>
    <dbReference type="NCBI Taxonomy" id="1129794"/>
    <lineage>
        <taxon>Bacteria</taxon>
        <taxon>Pseudomonadati</taxon>
        <taxon>Pseudomonadota</taxon>
        <taxon>Gammaproteobacteria</taxon>
        <taxon>Alteromonadales</taxon>
        <taxon>Alteromonadaceae</taxon>
        <taxon>Paraglaciecola</taxon>
    </lineage>
</organism>
<name>K7AET3_9ALTE</name>
<reference evidence="1 2" key="1">
    <citation type="journal article" date="2013" name="Genome Announc.">
        <title>Complete Genome Sequence of Glaciecola psychrophila Strain 170T.</title>
        <authorList>
            <person name="Yin J."/>
            <person name="Chen J."/>
            <person name="Liu G."/>
            <person name="Yu Y."/>
            <person name="Song L."/>
            <person name="Wang X."/>
            <person name="Qu X."/>
        </authorList>
    </citation>
    <scope>NUCLEOTIDE SEQUENCE [LARGE SCALE GENOMIC DNA]</scope>
    <source>
        <strain evidence="1 2">170</strain>
    </source>
</reference>
<protein>
    <submittedName>
        <fullName evidence="1">Uncharacterized protein</fullName>
    </submittedName>
</protein>
<dbReference type="EMBL" id="CP003837">
    <property type="protein sequence ID" value="AGH46513.1"/>
    <property type="molecule type" value="Genomic_DNA"/>
</dbReference>
<dbReference type="HOGENOM" id="CLU_3138799_0_0_6"/>
<dbReference type="AlphaFoldDB" id="K7AET3"/>
<evidence type="ECO:0000313" key="2">
    <source>
        <dbReference type="Proteomes" id="UP000011864"/>
    </source>
</evidence>